<sequence length="30" mass="3252">MFLQCVGVVYFRLLQVSTSVTSTASSLNSI</sequence>
<name>A0A8S5P1J2_9CAUD</name>
<evidence type="ECO:0000313" key="1">
    <source>
        <dbReference type="EMBL" id="DAE00289.1"/>
    </source>
</evidence>
<protein>
    <submittedName>
        <fullName evidence="1">Uncharacterized protein</fullName>
    </submittedName>
</protein>
<accession>A0A8S5P1J2</accession>
<proteinExistence type="predicted"/>
<reference evidence="1" key="1">
    <citation type="journal article" date="2021" name="Proc. Natl. Acad. Sci. U.S.A.">
        <title>A Catalog of Tens of Thousands of Viruses from Human Metagenomes Reveals Hidden Associations with Chronic Diseases.</title>
        <authorList>
            <person name="Tisza M.J."/>
            <person name="Buck C.B."/>
        </authorList>
    </citation>
    <scope>NUCLEOTIDE SEQUENCE</scope>
    <source>
        <strain evidence="1">CtLnO19</strain>
    </source>
</reference>
<organism evidence="1">
    <name type="scientific">Myoviridae sp. ctLnO19</name>
    <dbReference type="NCBI Taxonomy" id="2825085"/>
    <lineage>
        <taxon>Viruses</taxon>
        <taxon>Duplodnaviria</taxon>
        <taxon>Heunggongvirae</taxon>
        <taxon>Uroviricota</taxon>
        <taxon>Caudoviricetes</taxon>
    </lineage>
</organism>
<dbReference type="EMBL" id="BK015301">
    <property type="protein sequence ID" value="DAE00289.1"/>
    <property type="molecule type" value="Genomic_DNA"/>
</dbReference>